<evidence type="ECO:0000313" key="3">
    <source>
        <dbReference type="Proteomes" id="UP001215598"/>
    </source>
</evidence>
<reference evidence="2" key="1">
    <citation type="submission" date="2023-03" db="EMBL/GenBank/DDBJ databases">
        <title>Massive genome expansion in bonnet fungi (Mycena s.s.) driven by repeated elements and novel gene families across ecological guilds.</title>
        <authorList>
            <consortium name="Lawrence Berkeley National Laboratory"/>
            <person name="Harder C.B."/>
            <person name="Miyauchi S."/>
            <person name="Viragh M."/>
            <person name="Kuo A."/>
            <person name="Thoen E."/>
            <person name="Andreopoulos B."/>
            <person name="Lu D."/>
            <person name="Skrede I."/>
            <person name="Drula E."/>
            <person name="Henrissat B."/>
            <person name="Morin E."/>
            <person name="Kohler A."/>
            <person name="Barry K."/>
            <person name="LaButti K."/>
            <person name="Morin E."/>
            <person name="Salamov A."/>
            <person name="Lipzen A."/>
            <person name="Mereny Z."/>
            <person name="Hegedus B."/>
            <person name="Baldrian P."/>
            <person name="Stursova M."/>
            <person name="Weitz H."/>
            <person name="Taylor A."/>
            <person name="Grigoriev I.V."/>
            <person name="Nagy L.G."/>
            <person name="Martin F."/>
            <person name="Kauserud H."/>
        </authorList>
    </citation>
    <scope>NUCLEOTIDE SEQUENCE</scope>
    <source>
        <strain evidence="2">CBHHK182m</strain>
    </source>
</reference>
<feature type="compositionally biased region" description="Basic residues" evidence="1">
    <location>
        <begin position="1"/>
        <end position="17"/>
    </location>
</feature>
<evidence type="ECO:0000256" key="1">
    <source>
        <dbReference type="SAM" id="MobiDB-lite"/>
    </source>
</evidence>
<gene>
    <name evidence="2" type="ORF">B0H16DRAFT_1727178</name>
</gene>
<dbReference type="Proteomes" id="UP001215598">
    <property type="component" value="Unassembled WGS sequence"/>
</dbReference>
<name>A0AAD7IK01_9AGAR</name>
<dbReference type="EMBL" id="JARKIB010000086">
    <property type="protein sequence ID" value="KAJ7744613.1"/>
    <property type="molecule type" value="Genomic_DNA"/>
</dbReference>
<evidence type="ECO:0000313" key="2">
    <source>
        <dbReference type="EMBL" id="KAJ7744613.1"/>
    </source>
</evidence>
<sequence>MPPPKKRQHRRLRKAQHCGKERASPPPLRPKPAGSISWKTKPPSPPTDNATLILAGGAETEGGTVKSGGAGGMSERCEREYHTSFHLISSLDTGIYQLYPKGDLRLRALKCVPLVSTPLLSPPTLASPRLHVHRCTRTGTVERARYLRAATRTPVYLSCPLSLAYGQGAEPSVPR</sequence>
<keyword evidence="3" id="KW-1185">Reference proteome</keyword>
<accession>A0AAD7IK01</accession>
<dbReference type="AlphaFoldDB" id="A0AAD7IK01"/>
<proteinExistence type="predicted"/>
<feature type="region of interest" description="Disordered" evidence="1">
    <location>
        <begin position="1"/>
        <end position="49"/>
    </location>
</feature>
<comment type="caution">
    <text evidence="2">The sequence shown here is derived from an EMBL/GenBank/DDBJ whole genome shotgun (WGS) entry which is preliminary data.</text>
</comment>
<protein>
    <submittedName>
        <fullName evidence="2">Uncharacterized protein</fullName>
    </submittedName>
</protein>
<organism evidence="2 3">
    <name type="scientific">Mycena metata</name>
    <dbReference type="NCBI Taxonomy" id="1033252"/>
    <lineage>
        <taxon>Eukaryota</taxon>
        <taxon>Fungi</taxon>
        <taxon>Dikarya</taxon>
        <taxon>Basidiomycota</taxon>
        <taxon>Agaricomycotina</taxon>
        <taxon>Agaricomycetes</taxon>
        <taxon>Agaricomycetidae</taxon>
        <taxon>Agaricales</taxon>
        <taxon>Marasmiineae</taxon>
        <taxon>Mycenaceae</taxon>
        <taxon>Mycena</taxon>
    </lineage>
</organism>